<keyword evidence="2" id="KW-1185">Reference proteome</keyword>
<accession>A0ABQ9H7Q6</accession>
<evidence type="ECO:0000313" key="2">
    <source>
        <dbReference type="Proteomes" id="UP001159363"/>
    </source>
</evidence>
<proteinExistence type="predicted"/>
<sequence>MGDSRENPLTCGIVQHESHLQKPGLNQPGIEPGSPWWEASSLTARDTVAPLAFWCLYWACRGSYAVHGQIQALARDHIVTPDRLHAVYCSKCWTNAFWTSDFRTNASMHLFPYEREVTKTLAASASRPGTHGTGKRLAPGDGACPKTVLICQAFPERWQLTVQSISISFIVVEVDSGPVLCCPVYRHNGLLECVRACHGRDPASSSEPGGRSATFEPFNVPLHVSSYWMSGPARPLLMILGEALGSTHGHRSGLSQWKAKIGPSGRFPVPCVPGLQANAFKDAPHIMVMNKEAADSVSFSLTVKLSSLKMVGRCR</sequence>
<reference evidence="1 2" key="1">
    <citation type="submission" date="2023-02" db="EMBL/GenBank/DDBJ databases">
        <title>LHISI_Scaffold_Assembly.</title>
        <authorList>
            <person name="Stuart O.P."/>
            <person name="Cleave R."/>
            <person name="Magrath M.J.L."/>
            <person name="Mikheyev A.S."/>
        </authorList>
    </citation>
    <scope>NUCLEOTIDE SEQUENCE [LARGE SCALE GENOMIC DNA]</scope>
    <source>
        <strain evidence="1">Daus_M_001</strain>
        <tissue evidence="1">Leg muscle</tissue>
    </source>
</reference>
<evidence type="ECO:0000313" key="1">
    <source>
        <dbReference type="EMBL" id="KAJ8880255.1"/>
    </source>
</evidence>
<dbReference type="Proteomes" id="UP001159363">
    <property type="component" value="Chromosome 5"/>
</dbReference>
<dbReference type="EMBL" id="JARBHB010000006">
    <property type="protein sequence ID" value="KAJ8880255.1"/>
    <property type="molecule type" value="Genomic_DNA"/>
</dbReference>
<name>A0ABQ9H7Q6_9NEOP</name>
<protein>
    <submittedName>
        <fullName evidence="1">Uncharacterized protein</fullName>
    </submittedName>
</protein>
<gene>
    <name evidence="1" type="ORF">PR048_016721</name>
</gene>
<organism evidence="1 2">
    <name type="scientific">Dryococelus australis</name>
    <dbReference type="NCBI Taxonomy" id="614101"/>
    <lineage>
        <taxon>Eukaryota</taxon>
        <taxon>Metazoa</taxon>
        <taxon>Ecdysozoa</taxon>
        <taxon>Arthropoda</taxon>
        <taxon>Hexapoda</taxon>
        <taxon>Insecta</taxon>
        <taxon>Pterygota</taxon>
        <taxon>Neoptera</taxon>
        <taxon>Polyneoptera</taxon>
        <taxon>Phasmatodea</taxon>
        <taxon>Verophasmatodea</taxon>
        <taxon>Anareolatae</taxon>
        <taxon>Phasmatidae</taxon>
        <taxon>Eurycanthinae</taxon>
        <taxon>Dryococelus</taxon>
    </lineage>
</organism>
<comment type="caution">
    <text evidence="1">The sequence shown here is derived from an EMBL/GenBank/DDBJ whole genome shotgun (WGS) entry which is preliminary data.</text>
</comment>